<feature type="binding site" evidence="14">
    <location>
        <position position="113"/>
    </location>
    <ligand>
        <name>L-threonine</name>
        <dbReference type="ChEBI" id="CHEBI:57926"/>
    </ligand>
</feature>
<evidence type="ECO:0000256" key="9">
    <source>
        <dbReference type="ARBA" id="ARBA00022741"/>
    </source>
</evidence>
<keyword evidence="6 13" id="KW-0808">Transferase</keyword>
<gene>
    <name evidence="16" type="ORF">A33Q_2084</name>
</gene>
<evidence type="ECO:0000256" key="8">
    <source>
        <dbReference type="ARBA" id="ARBA00022695"/>
    </source>
</evidence>
<evidence type="ECO:0000256" key="14">
    <source>
        <dbReference type="PIRSR" id="PIRSR004930-1"/>
    </source>
</evidence>
<dbReference type="STRING" id="1189612.A33Q_2084"/>
<dbReference type="SUPFAM" id="SSF55821">
    <property type="entry name" value="YrdC/RibB"/>
    <property type="match status" value="1"/>
</dbReference>
<evidence type="ECO:0000313" key="16">
    <source>
        <dbReference type="EMBL" id="EOZ96774.1"/>
    </source>
</evidence>
<feature type="binding site" evidence="14">
    <location>
        <position position="223"/>
    </location>
    <ligand>
        <name>ATP</name>
        <dbReference type="ChEBI" id="CHEBI:30616"/>
    </ligand>
</feature>
<keyword evidence="17" id="KW-1185">Reference proteome</keyword>
<dbReference type="InterPro" id="IPR017945">
    <property type="entry name" value="DHBP_synth_RibB-like_a/b_dom"/>
</dbReference>
<keyword evidence="8 13" id="KW-0548">Nucleotidyltransferase</keyword>
<dbReference type="NCBIfam" id="TIGR00057">
    <property type="entry name" value="L-threonylcarbamoyladenylate synthase"/>
    <property type="match status" value="1"/>
</dbReference>
<sequence>MAEIGQDIERAKKLLESGHLVAIPTETVYGLAGNALNPDAVAKIFQTKKRPTFDPLIVHTDELSKVHQFVKEVPEQLKVLADKFWPGPLTLLLKRKSLVPDLVTSGLETVAVRIPKHPLTKALLASLDFPLAAPSANPFGYISPTQASHVNAQLGYQIPYILDGGPCEVGLESTIVGLENGQVTVYRLGGLDIQEIEEVVGDVQVMAHSSSNPKSPGMLKSHYAPSKPFVLGDVEILSAAYSRRGDRFAVLTFTKVLPNVPAELQRQLSRSGDPAEAAKKLFAAMRALDTLDVSVILSELLPDKGLGRAINDRLKRAAAN</sequence>
<feature type="domain" description="YrdC-like" evidence="15">
    <location>
        <begin position="5"/>
        <end position="191"/>
    </location>
</feature>
<dbReference type="EC" id="2.7.7.87" evidence="3 13"/>
<feature type="binding site" evidence="14">
    <location>
        <position position="109"/>
    </location>
    <ligand>
        <name>ATP</name>
        <dbReference type="ChEBI" id="CHEBI:30616"/>
    </ligand>
</feature>
<dbReference type="Pfam" id="PF01300">
    <property type="entry name" value="Sua5_yciO_yrdC"/>
    <property type="match status" value="1"/>
</dbReference>
<evidence type="ECO:0000256" key="13">
    <source>
        <dbReference type="PIRNR" id="PIRNR004930"/>
    </source>
</evidence>
<keyword evidence="5 13" id="KW-0963">Cytoplasm</keyword>
<protein>
    <recommendedName>
        <fullName evidence="4 13">Threonylcarbamoyl-AMP synthase</fullName>
        <shortName evidence="13">TC-AMP synthase</shortName>
        <ecNumber evidence="3 13">2.7.7.87</ecNumber>
    </recommendedName>
    <alternativeName>
        <fullName evidence="11 13">L-threonylcarbamoyladenylate synthase</fullName>
    </alternativeName>
</protein>
<dbReference type="PANTHER" id="PTHR17490">
    <property type="entry name" value="SUA5"/>
    <property type="match status" value="1"/>
</dbReference>
<name>S2DCX1_INDAL</name>
<evidence type="ECO:0000259" key="15">
    <source>
        <dbReference type="PROSITE" id="PS51163"/>
    </source>
</evidence>
<keyword evidence="9 13" id="KW-0547">Nucleotide-binding</keyword>
<dbReference type="PIRSF" id="PIRSF004930">
    <property type="entry name" value="Tln_factor_SUA5"/>
    <property type="match status" value="1"/>
</dbReference>
<comment type="similarity">
    <text evidence="2 13">Belongs to the SUA5 family.</text>
</comment>
<feature type="binding site" evidence="14">
    <location>
        <position position="173"/>
    </location>
    <ligand>
        <name>L-threonine</name>
        <dbReference type="ChEBI" id="CHEBI:57926"/>
    </ligand>
</feature>
<dbReference type="InterPro" id="IPR010923">
    <property type="entry name" value="T(6)A37_SUA5"/>
</dbReference>
<dbReference type="GO" id="GO:0000049">
    <property type="term" value="F:tRNA binding"/>
    <property type="evidence" value="ECO:0007669"/>
    <property type="project" value="TreeGrafter"/>
</dbReference>
<proteinExistence type="inferred from homology"/>
<comment type="function">
    <text evidence="13">Required for the formation of a threonylcarbamoyl group on adenosine at position 37 (t(6)A37) in tRNAs that read codons beginning with adenine.</text>
</comment>
<feature type="binding site" evidence="14">
    <location>
        <position position="187"/>
    </location>
    <ligand>
        <name>ATP</name>
        <dbReference type="ChEBI" id="CHEBI:30616"/>
    </ligand>
</feature>
<dbReference type="Proteomes" id="UP000006073">
    <property type="component" value="Unassembled WGS sequence"/>
</dbReference>
<dbReference type="eggNOG" id="COG0009">
    <property type="taxonomic scope" value="Bacteria"/>
</dbReference>
<dbReference type="GO" id="GO:0005737">
    <property type="term" value="C:cytoplasm"/>
    <property type="evidence" value="ECO:0007669"/>
    <property type="project" value="UniProtKB-SubCell"/>
</dbReference>
<comment type="caution">
    <text evidence="16">The sequence shown here is derived from an EMBL/GenBank/DDBJ whole genome shotgun (WGS) entry which is preliminary data.</text>
</comment>
<dbReference type="GO" id="GO:0003725">
    <property type="term" value="F:double-stranded RNA binding"/>
    <property type="evidence" value="ECO:0007669"/>
    <property type="project" value="UniProtKB-UniRule"/>
</dbReference>
<dbReference type="AlphaFoldDB" id="S2DCX1"/>
<evidence type="ECO:0000256" key="4">
    <source>
        <dbReference type="ARBA" id="ARBA00015492"/>
    </source>
</evidence>
<keyword evidence="7 13" id="KW-0819">tRNA processing</keyword>
<evidence type="ECO:0000256" key="3">
    <source>
        <dbReference type="ARBA" id="ARBA00012584"/>
    </source>
</evidence>
<evidence type="ECO:0000256" key="2">
    <source>
        <dbReference type="ARBA" id="ARBA00007663"/>
    </source>
</evidence>
<evidence type="ECO:0000313" key="17">
    <source>
        <dbReference type="Proteomes" id="UP000006073"/>
    </source>
</evidence>
<feature type="binding site" evidence="14">
    <location>
        <position position="27"/>
    </location>
    <ligand>
        <name>L-threonine</name>
        <dbReference type="ChEBI" id="CHEBI:57926"/>
    </ligand>
</feature>
<dbReference type="EMBL" id="ALWO02000032">
    <property type="protein sequence ID" value="EOZ96774.1"/>
    <property type="molecule type" value="Genomic_DNA"/>
</dbReference>
<evidence type="ECO:0000256" key="10">
    <source>
        <dbReference type="ARBA" id="ARBA00022840"/>
    </source>
</evidence>
<comment type="subcellular location">
    <subcellularLocation>
        <location evidence="1 13">Cytoplasm</location>
    </subcellularLocation>
</comment>
<evidence type="ECO:0000256" key="6">
    <source>
        <dbReference type="ARBA" id="ARBA00022679"/>
    </source>
</evidence>
<reference evidence="16 17" key="1">
    <citation type="journal article" date="2013" name="Genome Announc.">
        <title>Draft Genome Sequence of Indibacter alkaliphilus Strain LW1T, Isolated from Lonar Lake, a Haloalkaline Lake in the Buldana District of Maharashtra, India.</title>
        <authorList>
            <person name="Singh A."/>
            <person name="Kumar Jangir P."/>
            <person name="Sharma R."/>
            <person name="Singh A."/>
            <person name="Kumar Pinnaka A."/>
            <person name="Shivaji S."/>
        </authorList>
    </citation>
    <scope>NUCLEOTIDE SEQUENCE [LARGE SCALE GENOMIC DNA]</scope>
    <source>
        <strain evidence="17">CCUG 57479 / KCTC 22604 / LW1</strain>
    </source>
</reference>
<keyword evidence="10 13" id="KW-0067">ATP-binding</keyword>
<dbReference type="PANTHER" id="PTHR17490:SF16">
    <property type="entry name" value="THREONYLCARBAMOYL-AMP SYNTHASE"/>
    <property type="match status" value="1"/>
</dbReference>
<dbReference type="Pfam" id="PF03481">
    <property type="entry name" value="Sua5_C"/>
    <property type="match status" value="1"/>
</dbReference>
<evidence type="ECO:0000256" key="11">
    <source>
        <dbReference type="ARBA" id="ARBA00029774"/>
    </source>
</evidence>
<organism evidence="16 17">
    <name type="scientific">Indibacter alkaliphilus (strain CCUG 57479 / KCTC 22604 / LW1)</name>
    <dbReference type="NCBI Taxonomy" id="1189612"/>
    <lineage>
        <taxon>Bacteria</taxon>
        <taxon>Pseudomonadati</taxon>
        <taxon>Bacteroidota</taxon>
        <taxon>Cytophagia</taxon>
        <taxon>Cytophagales</taxon>
        <taxon>Cyclobacteriaceae</taxon>
    </lineage>
</organism>
<dbReference type="FunFam" id="3.90.870.10:FF:000009">
    <property type="entry name" value="Threonylcarbamoyl-AMP synthase, putative"/>
    <property type="match status" value="1"/>
</dbReference>
<feature type="binding site" evidence="14">
    <location>
        <position position="135"/>
    </location>
    <ligand>
        <name>ATP</name>
        <dbReference type="ChEBI" id="CHEBI:30616"/>
    </ligand>
</feature>
<dbReference type="InterPro" id="IPR050156">
    <property type="entry name" value="TC-AMP_synthase_SUA5"/>
</dbReference>
<evidence type="ECO:0000256" key="5">
    <source>
        <dbReference type="ARBA" id="ARBA00022490"/>
    </source>
</evidence>
<feature type="binding site" evidence="14">
    <location>
        <position position="59"/>
    </location>
    <ligand>
        <name>ATP</name>
        <dbReference type="ChEBI" id="CHEBI:30616"/>
    </ligand>
</feature>
<dbReference type="InterPro" id="IPR005145">
    <property type="entry name" value="Sua5_C"/>
</dbReference>
<accession>S2DCX1</accession>
<dbReference type="GO" id="GO:0008033">
    <property type="term" value="P:tRNA processing"/>
    <property type="evidence" value="ECO:0007669"/>
    <property type="project" value="UniProtKB-KW"/>
</dbReference>
<evidence type="ECO:0000256" key="7">
    <source>
        <dbReference type="ARBA" id="ARBA00022694"/>
    </source>
</evidence>
<dbReference type="RefSeq" id="WP_009034323.1">
    <property type="nucleotide sequence ID" value="NZ_ALWO02000032.1"/>
</dbReference>
<feature type="binding site" evidence="14">
    <location>
        <position position="133"/>
    </location>
    <ligand>
        <name>L-threonine</name>
        <dbReference type="ChEBI" id="CHEBI:57926"/>
    </ligand>
</feature>
<dbReference type="InterPro" id="IPR006070">
    <property type="entry name" value="Sua5-like_dom"/>
</dbReference>
<evidence type="ECO:0000256" key="12">
    <source>
        <dbReference type="ARBA" id="ARBA00048366"/>
    </source>
</evidence>
<dbReference type="PROSITE" id="PS51163">
    <property type="entry name" value="YRDC"/>
    <property type="match status" value="1"/>
</dbReference>
<dbReference type="GO" id="GO:0005524">
    <property type="term" value="F:ATP binding"/>
    <property type="evidence" value="ECO:0007669"/>
    <property type="project" value="UniProtKB-UniRule"/>
</dbReference>
<dbReference type="GO" id="GO:0006450">
    <property type="term" value="P:regulation of translational fidelity"/>
    <property type="evidence" value="ECO:0007669"/>
    <property type="project" value="TreeGrafter"/>
</dbReference>
<dbReference type="OrthoDB" id="9814580at2"/>
<feature type="binding site" evidence="14">
    <location>
        <position position="50"/>
    </location>
    <ligand>
        <name>ATP</name>
        <dbReference type="ChEBI" id="CHEBI:30616"/>
    </ligand>
</feature>
<dbReference type="Gene3D" id="3.90.870.10">
    <property type="entry name" value="DHBP synthase"/>
    <property type="match status" value="1"/>
</dbReference>
<feature type="binding site" evidence="14">
    <location>
        <position position="143"/>
    </location>
    <ligand>
        <name>ATP</name>
        <dbReference type="ChEBI" id="CHEBI:30616"/>
    </ligand>
</feature>
<dbReference type="Gene3D" id="3.40.50.11030">
    <property type="entry name" value="Threonylcarbamoyl-AMP synthase, C-terminal domain"/>
    <property type="match status" value="1"/>
</dbReference>
<evidence type="ECO:0000256" key="1">
    <source>
        <dbReference type="ARBA" id="ARBA00004496"/>
    </source>
</evidence>
<dbReference type="GO" id="GO:0061710">
    <property type="term" value="F:L-threonylcarbamoyladenylate synthase"/>
    <property type="evidence" value="ECO:0007669"/>
    <property type="project" value="UniProtKB-EC"/>
</dbReference>
<comment type="catalytic activity">
    <reaction evidence="12 13">
        <text>L-threonine + hydrogencarbonate + ATP = L-threonylcarbamoyladenylate + diphosphate + H2O</text>
        <dbReference type="Rhea" id="RHEA:36407"/>
        <dbReference type="ChEBI" id="CHEBI:15377"/>
        <dbReference type="ChEBI" id="CHEBI:17544"/>
        <dbReference type="ChEBI" id="CHEBI:30616"/>
        <dbReference type="ChEBI" id="CHEBI:33019"/>
        <dbReference type="ChEBI" id="CHEBI:57926"/>
        <dbReference type="ChEBI" id="CHEBI:73682"/>
        <dbReference type="EC" id="2.7.7.87"/>
    </reaction>
</comment>
<dbReference type="InterPro" id="IPR038385">
    <property type="entry name" value="Sua5/YwlC_C"/>
</dbReference>